<dbReference type="InterPro" id="IPR021109">
    <property type="entry name" value="Peptidase_aspartic_dom_sf"/>
</dbReference>
<dbReference type="AlphaFoldDB" id="A0A8B8MI52"/>
<dbReference type="Gene3D" id="4.10.60.10">
    <property type="entry name" value="Zinc finger, CCHC-type"/>
    <property type="match status" value="1"/>
</dbReference>
<dbReference type="GO" id="GO:0003676">
    <property type="term" value="F:nucleic acid binding"/>
    <property type="evidence" value="ECO:0007669"/>
    <property type="project" value="InterPro"/>
</dbReference>
<dbReference type="InterPro" id="IPR001878">
    <property type="entry name" value="Znf_CCHC"/>
</dbReference>
<keyword evidence="3" id="KW-1185">Reference proteome</keyword>
<protein>
    <submittedName>
        <fullName evidence="4">Uncharacterized protein LOC113874225</fullName>
    </submittedName>
</protein>
<dbReference type="PROSITE" id="PS50158">
    <property type="entry name" value="ZF_CCHC"/>
    <property type="match status" value="1"/>
</dbReference>
<dbReference type="KEGG" id="aprc:113874225"/>
<organism evidence="3 4">
    <name type="scientific">Abrus precatorius</name>
    <name type="common">Indian licorice</name>
    <name type="synonym">Glycine abrus</name>
    <dbReference type="NCBI Taxonomy" id="3816"/>
    <lineage>
        <taxon>Eukaryota</taxon>
        <taxon>Viridiplantae</taxon>
        <taxon>Streptophyta</taxon>
        <taxon>Embryophyta</taxon>
        <taxon>Tracheophyta</taxon>
        <taxon>Spermatophyta</taxon>
        <taxon>Magnoliopsida</taxon>
        <taxon>eudicotyledons</taxon>
        <taxon>Gunneridae</taxon>
        <taxon>Pentapetalae</taxon>
        <taxon>rosids</taxon>
        <taxon>fabids</taxon>
        <taxon>Fabales</taxon>
        <taxon>Fabaceae</taxon>
        <taxon>Papilionoideae</taxon>
        <taxon>50 kb inversion clade</taxon>
        <taxon>NPAAA clade</taxon>
        <taxon>indigoferoid/millettioid clade</taxon>
        <taxon>Abreae</taxon>
        <taxon>Abrus</taxon>
    </lineage>
</organism>
<dbReference type="GO" id="GO:0008270">
    <property type="term" value="F:zinc ion binding"/>
    <property type="evidence" value="ECO:0007669"/>
    <property type="project" value="UniProtKB-KW"/>
</dbReference>
<dbReference type="SMART" id="SM00343">
    <property type="entry name" value="ZnF_C2HC"/>
    <property type="match status" value="1"/>
</dbReference>
<dbReference type="Gene3D" id="2.40.70.10">
    <property type="entry name" value="Acid Proteases"/>
    <property type="match status" value="1"/>
</dbReference>
<accession>A0A8B8MI52</accession>
<dbReference type="RefSeq" id="XP_027368255.1">
    <property type="nucleotide sequence ID" value="XM_027512454.1"/>
</dbReference>
<reference evidence="3" key="1">
    <citation type="journal article" date="2019" name="Toxins">
        <title>Detection of Abrin-Like and Prepropulchellin-Like Toxin Genes and Transcripts Using Whole Genome Sequencing and Full-Length Transcript Sequencing of Abrus precatorius.</title>
        <authorList>
            <person name="Hovde B.T."/>
            <person name="Daligault H.E."/>
            <person name="Hanschen E.R."/>
            <person name="Kunde Y.A."/>
            <person name="Johnson M.B."/>
            <person name="Starkenburg S.R."/>
            <person name="Johnson S.L."/>
        </authorList>
    </citation>
    <scope>NUCLEOTIDE SEQUENCE [LARGE SCALE GENOMIC DNA]</scope>
</reference>
<feature type="domain" description="CCHC-type" evidence="2">
    <location>
        <begin position="26"/>
        <end position="40"/>
    </location>
</feature>
<keyword evidence="1" id="KW-0479">Metal-binding</keyword>
<dbReference type="InterPro" id="IPR036875">
    <property type="entry name" value="Znf_CCHC_sf"/>
</dbReference>
<name>A0A8B8MI52_ABRPR</name>
<gene>
    <name evidence="4" type="primary">LOC113874225</name>
</gene>
<dbReference type="Proteomes" id="UP000694853">
    <property type="component" value="Unplaced"/>
</dbReference>
<evidence type="ECO:0000259" key="2">
    <source>
        <dbReference type="PROSITE" id="PS50158"/>
    </source>
</evidence>
<dbReference type="SUPFAM" id="SSF57756">
    <property type="entry name" value="Retrovirus zinc finger-like domains"/>
    <property type="match status" value="1"/>
</dbReference>
<dbReference type="GeneID" id="113874225"/>
<keyword evidence="1" id="KW-0863">Zinc-finger</keyword>
<sequence>MTPVRCFRCGGSHYVNQFPQTDSRVCFSCQQPGHLARDCPVSSGRAASSSASALHSFRPRAVREPHQIRPRAEGRVFTTSGTEAARAADLVHGRGIVAGTALFVIFDSGATHSFIANVCAERLKLSVSDLECELVVFTSAMHSMTISSVFLGCPIEVEG</sequence>
<dbReference type="Pfam" id="PF00098">
    <property type="entry name" value="zf-CCHC"/>
    <property type="match status" value="1"/>
</dbReference>
<evidence type="ECO:0000256" key="1">
    <source>
        <dbReference type="PROSITE-ProRule" id="PRU00047"/>
    </source>
</evidence>
<keyword evidence="1" id="KW-0862">Zinc</keyword>
<proteinExistence type="predicted"/>
<reference evidence="4" key="2">
    <citation type="submission" date="2025-08" db="UniProtKB">
        <authorList>
            <consortium name="RefSeq"/>
        </authorList>
    </citation>
    <scope>IDENTIFICATION</scope>
    <source>
        <tissue evidence="4">Young leaves</tissue>
    </source>
</reference>
<dbReference type="Pfam" id="PF08284">
    <property type="entry name" value="RVP_2"/>
    <property type="match status" value="1"/>
</dbReference>
<dbReference type="OrthoDB" id="1434983at2759"/>
<evidence type="ECO:0000313" key="4">
    <source>
        <dbReference type="RefSeq" id="XP_027368255.1"/>
    </source>
</evidence>
<evidence type="ECO:0000313" key="3">
    <source>
        <dbReference type="Proteomes" id="UP000694853"/>
    </source>
</evidence>